<organism evidence="2 3">
    <name type="scientific">Archangium violaceum Cb vi76</name>
    <dbReference type="NCBI Taxonomy" id="1406225"/>
    <lineage>
        <taxon>Bacteria</taxon>
        <taxon>Pseudomonadati</taxon>
        <taxon>Myxococcota</taxon>
        <taxon>Myxococcia</taxon>
        <taxon>Myxococcales</taxon>
        <taxon>Cystobacterineae</taxon>
        <taxon>Archangiaceae</taxon>
        <taxon>Archangium</taxon>
    </lineage>
</organism>
<dbReference type="InterPro" id="IPR011330">
    <property type="entry name" value="Glyco_hydro/deAcase_b/a-brl"/>
</dbReference>
<dbReference type="Pfam" id="PF01522">
    <property type="entry name" value="Polysacc_deac_1"/>
    <property type="match status" value="1"/>
</dbReference>
<dbReference type="RefSeq" id="WP_043390048.1">
    <property type="nucleotide sequence ID" value="NZ_JPMI01000025.1"/>
</dbReference>
<gene>
    <name evidence="2" type="ORF">Q664_04345</name>
</gene>
<dbReference type="EMBL" id="JPMI01000025">
    <property type="protein sequence ID" value="KFA94161.1"/>
    <property type="molecule type" value="Genomic_DNA"/>
</dbReference>
<dbReference type="Gene3D" id="3.20.20.370">
    <property type="entry name" value="Glycoside hydrolase/deacetylase"/>
    <property type="match status" value="1"/>
</dbReference>
<protein>
    <submittedName>
        <fullName evidence="2">Polysaccharide deacetylase</fullName>
    </submittedName>
</protein>
<evidence type="ECO:0000259" key="1">
    <source>
        <dbReference type="PROSITE" id="PS51677"/>
    </source>
</evidence>
<dbReference type="GO" id="GO:0016810">
    <property type="term" value="F:hydrolase activity, acting on carbon-nitrogen (but not peptide) bonds"/>
    <property type="evidence" value="ECO:0007669"/>
    <property type="project" value="InterPro"/>
</dbReference>
<feature type="domain" description="NodB homology" evidence="1">
    <location>
        <begin position="2"/>
        <end position="189"/>
    </location>
</feature>
<dbReference type="Proteomes" id="UP000028547">
    <property type="component" value="Unassembled WGS sequence"/>
</dbReference>
<comment type="caution">
    <text evidence="2">The sequence shown here is derived from an EMBL/GenBank/DDBJ whole genome shotgun (WGS) entry which is preliminary data.</text>
</comment>
<dbReference type="GO" id="GO:0005975">
    <property type="term" value="P:carbohydrate metabolic process"/>
    <property type="evidence" value="ECO:0007669"/>
    <property type="project" value="InterPro"/>
</dbReference>
<name>A0A084T0C6_9BACT</name>
<evidence type="ECO:0000313" key="3">
    <source>
        <dbReference type="Proteomes" id="UP000028547"/>
    </source>
</evidence>
<dbReference type="InterPro" id="IPR050248">
    <property type="entry name" value="Polysacc_deacetylase_ArnD"/>
</dbReference>
<dbReference type="InterPro" id="IPR002509">
    <property type="entry name" value="NODB_dom"/>
</dbReference>
<dbReference type="SUPFAM" id="SSF88713">
    <property type="entry name" value="Glycoside hydrolase/deacetylase"/>
    <property type="match status" value="1"/>
</dbReference>
<reference evidence="2 3" key="1">
    <citation type="submission" date="2014-07" db="EMBL/GenBank/DDBJ databases">
        <title>Draft Genome Sequence of Gephyronic Acid Producer, Cystobacter violaceus Strain Cb vi76.</title>
        <authorList>
            <person name="Stevens D.C."/>
            <person name="Young J."/>
            <person name="Carmichael R."/>
            <person name="Tan J."/>
            <person name="Taylor R.E."/>
        </authorList>
    </citation>
    <scope>NUCLEOTIDE SEQUENCE [LARGE SCALE GENOMIC DNA]</scope>
    <source>
        <strain evidence="2 3">Cb vi76</strain>
    </source>
</reference>
<sequence>MRLLTLSFDNGPDPHVTPRVLDILASHAVTAHFFVLGKNLVADEGRRLVERARDEGHLVGNHSFTHAVPLGEDVRPEAVEAEIAATDALLSPLVPPPKRFRPFGGGGKLGPHLLNQGAVDHLLTHRYSCVLWNSVPGDWLDPKGWPERALEDCTTRPHTLMVLHDIPDACLEGLDGFLREAKALGLHFTTECPRDCVPIDEGRLVGDLTGLVAPA</sequence>
<dbReference type="PANTHER" id="PTHR10587">
    <property type="entry name" value="GLYCOSYL TRANSFERASE-RELATED"/>
    <property type="match status" value="1"/>
</dbReference>
<accession>A0A084T0C6</accession>
<proteinExistence type="predicted"/>
<dbReference type="PROSITE" id="PS51677">
    <property type="entry name" value="NODB"/>
    <property type="match status" value="1"/>
</dbReference>
<dbReference type="CDD" id="cd10917">
    <property type="entry name" value="CE4_NodB_like_6s_7s"/>
    <property type="match status" value="1"/>
</dbReference>
<dbReference type="AlphaFoldDB" id="A0A084T0C6"/>
<evidence type="ECO:0000313" key="2">
    <source>
        <dbReference type="EMBL" id="KFA94161.1"/>
    </source>
</evidence>